<gene>
    <name evidence="1" type="ORF">NUW58_g6359</name>
</gene>
<dbReference type="Proteomes" id="UP001143856">
    <property type="component" value="Unassembled WGS sequence"/>
</dbReference>
<evidence type="ECO:0000313" key="2">
    <source>
        <dbReference type="Proteomes" id="UP001143856"/>
    </source>
</evidence>
<name>A0ACC1NWZ3_9PEZI</name>
<sequence>MGFYNVSIFSLAFSLVVATAAATTSTATSTATIAASALPSLVSSLDDCAADCLPLVGTEVGCAPTDVECICSDVDAFRAHLGTCMKSKKCFSTDEIDLASDICTAVSKGPDAKIFASASSVIAHKVPEATKNAAVHMEFSAGIIAAAAMGAIAF</sequence>
<keyword evidence="2" id="KW-1185">Reference proteome</keyword>
<proteinExistence type="predicted"/>
<dbReference type="EMBL" id="JAPDGR010001418">
    <property type="protein sequence ID" value="KAJ2982833.1"/>
    <property type="molecule type" value="Genomic_DNA"/>
</dbReference>
<comment type="caution">
    <text evidence="1">The sequence shown here is derived from an EMBL/GenBank/DDBJ whole genome shotgun (WGS) entry which is preliminary data.</text>
</comment>
<accession>A0ACC1NWZ3</accession>
<reference evidence="1" key="1">
    <citation type="submission" date="2022-10" db="EMBL/GenBank/DDBJ databases">
        <title>Genome Sequence of Xylaria curta.</title>
        <authorList>
            <person name="Buettner E."/>
        </authorList>
    </citation>
    <scope>NUCLEOTIDE SEQUENCE</scope>
    <source>
        <strain evidence="1">Babe10</strain>
    </source>
</reference>
<evidence type="ECO:0000313" key="1">
    <source>
        <dbReference type="EMBL" id="KAJ2982833.1"/>
    </source>
</evidence>
<protein>
    <submittedName>
        <fullName evidence="1">Uncharacterized protein</fullName>
    </submittedName>
</protein>
<organism evidence="1 2">
    <name type="scientific">Xylaria curta</name>
    <dbReference type="NCBI Taxonomy" id="42375"/>
    <lineage>
        <taxon>Eukaryota</taxon>
        <taxon>Fungi</taxon>
        <taxon>Dikarya</taxon>
        <taxon>Ascomycota</taxon>
        <taxon>Pezizomycotina</taxon>
        <taxon>Sordariomycetes</taxon>
        <taxon>Xylariomycetidae</taxon>
        <taxon>Xylariales</taxon>
        <taxon>Xylariaceae</taxon>
        <taxon>Xylaria</taxon>
    </lineage>
</organism>